<dbReference type="PANTHER" id="PTHR12828:SF3">
    <property type="entry name" value="PROTEASOME MATURATION PROTEIN"/>
    <property type="match status" value="1"/>
</dbReference>
<organism evidence="3 4">
    <name type="scientific">Emiliania huxleyi (strain CCMP1516)</name>
    <dbReference type="NCBI Taxonomy" id="280463"/>
    <lineage>
        <taxon>Eukaryota</taxon>
        <taxon>Haptista</taxon>
        <taxon>Haptophyta</taxon>
        <taxon>Prymnesiophyceae</taxon>
        <taxon>Isochrysidales</taxon>
        <taxon>Noelaerhabdaceae</taxon>
        <taxon>Emiliania</taxon>
    </lineage>
</organism>
<dbReference type="Pfam" id="PF05348">
    <property type="entry name" value="UMP1"/>
    <property type="match status" value="1"/>
</dbReference>
<dbReference type="KEGG" id="ehx:EMIHUDRAFT_465907"/>
<accession>A0A0D3I492</accession>
<dbReference type="PANTHER" id="PTHR12828">
    <property type="entry name" value="PROTEASOME MATURATION PROTEIN UMP1"/>
    <property type="match status" value="1"/>
</dbReference>
<dbReference type="GO" id="GO:0005737">
    <property type="term" value="C:cytoplasm"/>
    <property type="evidence" value="ECO:0007669"/>
    <property type="project" value="TreeGrafter"/>
</dbReference>
<dbReference type="GO" id="GO:0043248">
    <property type="term" value="P:proteasome assembly"/>
    <property type="evidence" value="ECO:0007669"/>
    <property type="project" value="InterPro"/>
</dbReference>
<dbReference type="STRING" id="2903.R1B9Y0"/>
<proteinExistence type="inferred from homology"/>
<dbReference type="InterPro" id="IPR008012">
    <property type="entry name" value="Ump1"/>
</dbReference>
<comment type="similarity">
    <text evidence="2">Belongs to the POMP/UMP1 family.</text>
</comment>
<sequence>MIGIGSAPWAVWITGDDILPPGTPGGGIYNAVLRMQRGGEQQDLLAGGEAATRAAQRAYAQEAAHPAEALQKNWLQGQLETQHFIMGSIYGTAMPMQRRMEMGILSQVGRLPGLPSSHLGLNTVLGRDETIDWEDYLGLPENSEVAVDMRAQLERKYGITPQSSALGPAALGGVPDKLRQAAAPREGVALRKDLC</sequence>
<dbReference type="PaxDb" id="2903-EOD06077"/>
<dbReference type="Proteomes" id="UP000013827">
    <property type="component" value="Unassembled WGS sequence"/>
</dbReference>
<dbReference type="GeneID" id="17252334"/>
<evidence type="ECO:0008006" key="5">
    <source>
        <dbReference type="Google" id="ProtNLM"/>
    </source>
</evidence>
<evidence type="ECO:0000313" key="3">
    <source>
        <dbReference type="EnsemblProtists" id="EOD06077"/>
    </source>
</evidence>
<protein>
    <recommendedName>
        <fullName evidence="5">DNA-directed DNA polymerase</fullName>
    </recommendedName>
</protein>
<dbReference type="HOGENOM" id="CLU_1513283_0_0_1"/>
<name>A0A0D3I492_EMIH1</name>
<dbReference type="GO" id="GO:0005634">
    <property type="term" value="C:nucleus"/>
    <property type="evidence" value="ECO:0007669"/>
    <property type="project" value="TreeGrafter"/>
</dbReference>
<keyword evidence="1" id="KW-0143">Chaperone</keyword>
<reference evidence="3" key="2">
    <citation type="submission" date="2024-10" db="UniProtKB">
        <authorList>
            <consortium name="EnsemblProtists"/>
        </authorList>
    </citation>
    <scope>IDENTIFICATION</scope>
</reference>
<dbReference type="eggNOG" id="KOG3061">
    <property type="taxonomic scope" value="Eukaryota"/>
</dbReference>
<reference evidence="4" key="1">
    <citation type="journal article" date="2013" name="Nature">
        <title>Pan genome of the phytoplankton Emiliania underpins its global distribution.</title>
        <authorList>
            <person name="Read B.A."/>
            <person name="Kegel J."/>
            <person name="Klute M.J."/>
            <person name="Kuo A."/>
            <person name="Lefebvre S.C."/>
            <person name="Maumus F."/>
            <person name="Mayer C."/>
            <person name="Miller J."/>
            <person name="Monier A."/>
            <person name="Salamov A."/>
            <person name="Young J."/>
            <person name="Aguilar M."/>
            <person name="Claverie J.M."/>
            <person name="Frickenhaus S."/>
            <person name="Gonzalez K."/>
            <person name="Herman E.K."/>
            <person name="Lin Y.C."/>
            <person name="Napier J."/>
            <person name="Ogata H."/>
            <person name="Sarno A.F."/>
            <person name="Shmutz J."/>
            <person name="Schroeder D."/>
            <person name="de Vargas C."/>
            <person name="Verret F."/>
            <person name="von Dassow P."/>
            <person name="Valentin K."/>
            <person name="Van de Peer Y."/>
            <person name="Wheeler G."/>
            <person name="Dacks J.B."/>
            <person name="Delwiche C.F."/>
            <person name="Dyhrman S.T."/>
            <person name="Glockner G."/>
            <person name="John U."/>
            <person name="Richards T."/>
            <person name="Worden A.Z."/>
            <person name="Zhang X."/>
            <person name="Grigoriev I.V."/>
            <person name="Allen A.E."/>
            <person name="Bidle K."/>
            <person name="Borodovsky M."/>
            <person name="Bowler C."/>
            <person name="Brownlee C."/>
            <person name="Cock J.M."/>
            <person name="Elias M."/>
            <person name="Gladyshev V.N."/>
            <person name="Groth M."/>
            <person name="Guda C."/>
            <person name="Hadaegh A."/>
            <person name="Iglesias-Rodriguez M.D."/>
            <person name="Jenkins J."/>
            <person name="Jones B.M."/>
            <person name="Lawson T."/>
            <person name="Leese F."/>
            <person name="Lindquist E."/>
            <person name="Lobanov A."/>
            <person name="Lomsadze A."/>
            <person name="Malik S.B."/>
            <person name="Marsh M.E."/>
            <person name="Mackinder L."/>
            <person name="Mock T."/>
            <person name="Mueller-Roeber B."/>
            <person name="Pagarete A."/>
            <person name="Parker M."/>
            <person name="Probert I."/>
            <person name="Quesneville H."/>
            <person name="Raines C."/>
            <person name="Rensing S.A."/>
            <person name="Riano-Pachon D.M."/>
            <person name="Richier S."/>
            <person name="Rokitta S."/>
            <person name="Shiraiwa Y."/>
            <person name="Soanes D.M."/>
            <person name="van der Giezen M."/>
            <person name="Wahlund T.M."/>
            <person name="Williams B."/>
            <person name="Wilson W."/>
            <person name="Wolfe G."/>
            <person name="Wurch L.L."/>
        </authorList>
    </citation>
    <scope>NUCLEOTIDE SEQUENCE</scope>
</reference>
<evidence type="ECO:0000313" key="4">
    <source>
        <dbReference type="Proteomes" id="UP000013827"/>
    </source>
</evidence>
<dbReference type="AlphaFoldDB" id="A0A0D3I492"/>
<evidence type="ECO:0000256" key="1">
    <source>
        <dbReference type="ARBA" id="ARBA00023186"/>
    </source>
</evidence>
<keyword evidence="4" id="KW-1185">Reference proteome</keyword>
<evidence type="ECO:0000256" key="2">
    <source>
        <dbReference type="ARBA" id="ARBA00043974"/>
    </source>
</evidence>
<dbReference type="EnsemblProtists" id="EOD06077">
    <property type="protein sequence ID" value="EOD06077"/>
    <property type="gene ID" value="EMIHUDRAFT_465907"/>
</dbReference>
<dbReference type="RefSeq" id="XP_005758506.1">
    <property type="nucleotide sequence ID" value="XM_005758449.1"/>
</dbReference>